<dbReference type="EMBL" id="HG719265">
    <property type="protein sequence ID" value="CDJ57357.1"/>
    <property type="molecule type" value="Genomic_DNA"/>
</dbReference>
<evidence type="ECO:0000313" key="2">
    <source>
        <dbReference type="Proteomes" id="UP000030763"/>
    </source>
</evidence>
<evidence type="ECO:0000313" key="1">
    <source>
        <dbReference type="EMBL" id="CDJ57357.1"/>
    </source>
</evidence>
<keyword evidence="2" id="KW-1185">Reference proteome</keyword>
<dbReference type="GeneID" id="25337508"/>
<reference evidence="1" key="1">
    <citation type="submission" date="2013-10" db="EMBL/GenBank/DDBJ databases">
        <title>Genomic analysis of the causative agents of coccidiosis in chickens.</title>
        <authorList>
            <person name="Reid A.J."/>
            <person name="Blake D."/>
            <person name="Billington K."/>
            <person name="Browne H."/>
            <person name="Dunn M."/>
            <person name="Hung S."/>
            <person name="Kawahara F."/>
            <person name="Miranda-Saavedra D."/>
            <person name="Mourier T."/>
            <person name="Nagra H."/>
            <person name="Otto T.D."/>
            <person name="Rawlings N."/>
            <person name="Sanchez A."/>
            <person name="Sanders M."/>
            <person name="Subramaniam C."/>
            <person name="Tay Y."/>
            <person name="Dear P."/>
            <person name="Doerig C."/>
            <person name="Gruber A."/>
            <person name="Parkinson J."/>
            <person name="Shirley M."/>
            <person name="Wan K.L."/>
            <person name="Berriman M."/>
            <person name="Tomley F."/>
            <person name="Pain A."/>
        </authorList>
    </citation>
    <scope>NUCLEOTIDE SEQUENCE [LARGE SCALE GENOMIC DNA]</scope>
    <source>
        <strain evidence="1">Weybridge</strain>
    </source>
</reference>
<sequence length="50" mass="5642">MMVSLDQAMSEGEICPARIKEALWGVYVPGMYMVDQFLTETLASLFLQNI</sequence>
<dbReference type="RefSeq" id="XP_013334007.1">
    <property type="nucleotide sequence ID" value="XM_013478553.1"/>
</dbReference>
<protein>
    <submittedName>
        <fullName evidence="1">Uncharacterized protein</fullName>
    </submittedName>
</protein>
<dbReference type="OrthoDB" id="347589at2759"/>
<name>U6LZF7_EIMMA</name>
<organism evidence="1 2">
    <name type="scientific">Eimeria maxima</name>
    <name type="common">Coccidian parasite</name>
    <dbReference type="NCBI Taxonomy" id="5804"/>
    <lineage>
        <taxon>Eukaryota</taxon>
        <taxon>Sar</taxon>
        <taxon>Alveolata</taxon>
        <taxon>Apicomplexa</taxon>
        <taxon>Conoidasida</taxon>
        <taxon>Coccidia</taxon>
        <taxon>Eucoccidiorida</taxon>
        <taxon>Eimeriorina</taxon>
        <taxon>Eimeriidae</taxon>
        <taxon>Eimeria</taxon>
    </lineage>
</organism>
<proteinExistence type="predicted"/>
<accession>U6LZF7</accession>
<reference evidence="1" key="2">
    <citation type="submission" date="2013-10" db="EMBL/GenBank/DDBJ databases">
        <authorList>
            <person name="Aslett M."/>
        </authorList>
    </citation>
    <scope>NUCLEOTIDE SEQUENCE [LARGE SCALE GENOMIC DNA]</scope>
    <source>
        <strain evidence="1">Weybridge</strain>
    </source>
</reference>
<dbReference type="AlphaFoldDB" id="U6LZF7"/>
<dbReference type="VEuPathDB" id="ToxoDB:EMWEY_00035220"/>
<dbReference type="Proteomes" id="UP000030763">
    <property type="component" value="Unassembled WGS sequence"/>
</dbReference>
<gene>
    <name evidence="1" type="ORF">EMWEY_00035220</name>
</gene>